<proteinExistence type="predicted"/>
<accession>A0AAV4QUP3</accession>
<sequence length="108" mass="12378">MNSFEKDFSRVFRRTIIDGSLGVGGSGMVSIIVSSLCKSWKGLEVVMVDWRPVLLVGPGLMTKRKLSCLFQGWKTRRFFYWPQEGIGESNCHTWMYLRVLKAVEAKLE</sequence>
<protein>
    <submittedName>
        <fullName evidence="1">Uncharacterized protein</fullName>
    </submittedName>
</protein>
<gene>
    <name evidence="1" type="ORF">CEXT_104611</name>
</gene>
<comment type="caution">
    <text evidence="1">The sequence shown here is derived from an EMBL/GenBank/DDBJ whole genome shotgun (WGS) entry which is preliminary data.</text>
</comment>
<organism evidence="1 2">
    <name type="scientific">Caerostris extrusa</name>
    <name type="common">Bark spider</name>
    <name type="synonym">Caerostris bankana</name>
    <dbReference type="NCBI Taxonomy" id="172846"/>
    <lineage>
        <taxon>Eukaryota</taxon>
        <taxon>Metazoa</taxon>
        <taxon>Ecdysozoa</taxon>
        <taxon>Arthropoda</taxon>
        <taxon>Chelicerata</taxon>
        <taxon>Arachnida</taxon>
        <taxon>Araneae</taxon>
        <taxon>Araneomorphae</taxon>
        <taxon>Entelegynae</taxon>
        <taxon>Araneoidea</taxon>
        <taxon>Araneidae</taxon>
        <taxon>Caerostris</taxon>
    </lineage>
</organism>
<dbReference type="Proteomes" id="UP001054945">
    <property type="component" value="Unassembled WGS sequence"/>
</dbReference>
<evidence type="ECO:0000313" key="1">
    <source>
        <dbReference type="EMBL" id="GIY12539.1"/>
    </source>
</evidence>
<name>A0AAV4QUP3_CAEEX</name>
<keyword evidence="2" id="KW-1185">Reference proteome</keyword>
<evidence type="ECO:0000313" key="2">
    <source>
        <dbReference type="Proteomes" id="UP001054945"/>
    </source>
</evidence>
<reference evidence="1 2" key="1">
    <citation type="submission" date="2021-06" db="EMBL/GenBank/DDBJ databases">
        <title>Caerostris extrusa draft genome.</title>
        <authorList>
            <person name="Kono N."/>
            <person name="Arakawa K."/>
        </authorList>
    </citation>
    <scope>NUCLEOTIDE SEQUENCE [LARGE SCALE GENOMIC DNA]</scope>
</reference>
<dbReference type="EMBL" id="BPLR01006803">
    <property type="protein sequence ID" value="GIY12539.1"/>
    <property type="molecule type" value="Genomic_DNA"/>
</dbReference>
<dbReference type="AlphaFoldDB" id="A0AAV4QUP3"/>